<feature type="region of interest" description="Disordered" evidence="1">
    <location>
        <begin position="75"/>
        <end position="115"/>
    </location>
</feature>
<dbReference type="Proteomes" id="UP001321749">
    <property type="component" value="Unassembled WGS sequence"/>
</dbReference>
<reference evidence="2" key="2">
    <citation type="submission" date="2023-06" db="EMBL/GenBank/DDBJ databases">
        <authorList>
            <consortium name="Lawrence Berkeley National Laboratory"/>
            <person name="Mondo S.J."/>
            <person name="Hensen N."/>
            <person name="Bonometti L."/>
            <person name="Westerberg I."/>
            <person name="Brannstrom I.O."/>
            <person name="Guillou S."/>
            <person name="Cros-Aarteil S."/>
            <person name="Calhoun S."/>
            <person name="Haridas S."/>
            <person name="Kuo A."/>
            <person name="Pangilinan J."/>
            <person name="Riley R."/>
            <person name="Labutti K."/>
            <person name="Andreopoulos B."/>
            <person name="Lipzen A."/>
            <person name="Chen C."/>
            <person name="Yanf M."/>
            <person name="Daum C."/>
            <person name="Ng V."/>
            <person name="Clum A."/>
            <person name="Steindorff A."/>
            <person name="Ohm R."/>
            <person name="Martin F."/>
            <person name="Silar P."/>
            <person name="Natvig D."/>
            <person name="Lalanne C."/>
            <person name="Gautier V."/>
            <person name="Ament-Velasquez S.L."/>
            <person name="Kruys A."/>
            <person name="Hutchinson M.I."/>
            <person name="Powell A.J."/>
            <person name="Barry K."/>
            <person name="Miller A.N."/>
            <person name="Grigoriev I.V."/>
            <person name="Debuchy R."/>
            <person name="Gladieux P."/>
            <person name="Thoren M.H."/>
            <person name="Johannesson H."/>
        </authorList>
    </citation>
    <scope>NUCLEOTIDE SEQUENCE</scope>
    <source>
        <strain evidence="2">PSN324</strain>
    </source>
</reference>
<evidence type="ECO:0000313" key="3">
    <source>
        <dbReference type="Proteomes" id="UP001321749"/>
    </source>
</evidence>
<evidence type="ECO:0000256" key="1">
    <source>
        <dbReference type="SAM" id="MobiDB-lite"/>
    </source>
</evidence>
<dbReference type="EMBL" id="MU864942">
    <property type="protein sequence ID" value="KAK4465088.1"/>
    <property type="molecule type" value="Genomic_DNA"/>
</dbReference>
<feature type="compositionally biased region" description="Low complexity" evidence="1">
    <location>
        <begin position="14"/>
        <end position="24"/>
    </location>
</feature>
<sequence length="394" mass="42897">MGFIKNLFHRNKEPASSAPIPSLAAELPPSHTPWNGNLPCVHGPTDGCHNHNPFRQQMPFDPSLFFDAETLKPLTPKPVSHHPLPPSNPNSSSQPAQGDDHADPENSVITSTLPRDPASGCLTSLPRIHKSVPYTLAFYQVHHLLSLYYNSNRLATSDLGLIFCSATTGSNPALSWDVSPAIAGGTGGTAATATAPRLYLEYTLAFALSADLGSWSENTPQLHGRAVSKTGLIGSGYRDFRPCAHTHVKFTSHKQEGKNNVRYAGVNFTSVTGSASSARPDGSKTADKLVTVERKTEWSSEKTGTNSHEESIPCGRCYTDTVVRCELVGQRVVVCVKVYKDCGEGRHPGDERWLSLCRKGCEVQRGEEDFGRMQKLFEGLKEDRNGSGNGEWER</sequence>
<accession>A0AAV9HZX6</accession>
<dbReference type="AlphaFoldDB" id="A0AAV9HZX6"/>
<organism evidence="2 3">
    <name type="scientific">Cladorrhinum samala</name>
    <dbReference type="NCBI Taxonomy" id="585594"/>
    <lineage>
        <taxon>Eukaryota</taxon>
        <taxon>Fungi</taxon>
        <taxon>Dikarya</taxon>
        <taxon>Ascomycota</taxon>
        <taxon>Pezizomycotina</taxon>
        <taxon>Sordariomycetes</taxon>
        <taxon>Sordariomycetidae</taxon>
        <taxon>Sordariales</taxon>
        <taxon>Podosporaceae</taxon>
        <taxon>Cladorrhinum</taxon>
    </lineage>
</organism>
<keyword evidence="3" id="KW-1185">Reference proteome</keyword>
<name>A0AAV9HZX6_9PEZI</name>
<proteinExistence type="predicted"/>
<feature type="region of interest" description="Disordered" evidence="1">
    <location>
        <begin position="1"/>
        <end position="24"/>
    </location>
</feature>
<reference evidence="2" key="1">
    <citation type="journal article" date="2023" name="Mol. Phylogenet. Evol.">
        <title>Genome-scale phylogeny and comparative genomics of the fungal order Sordariales.</title>
        <authorList>
            <person name="Hensen N."/>
            <person name="Bonometti L."/>
            <person name="Westerberg I."/>
            <person name="Brannstrom I.O."/>
            <person name="Guillou S."/>
            <person name="Cros-Aarteil S."/>
            <person name="Calhoun S."/>
            <person name="Haridas S."/>
            <person name="Kuo A."/>
            <person name="Mondo S."/>
            <person name="Pangilinan J."/>
            <person name="Riley R."/>
            <person name="LaButti K."/>
            <person name="Andreopoulos B."/>
            <person name="Lipzen A."/>
            <person name="Chen C."/>
            <person name="Yan M."/>
            <person name="Daum C."/>
            <person name="Ng V."/>
            <person name="Clum A."/>
            <person name="Steindorff A."/>
            <person name="Ohm R.A."/>
            <person name="Martin F."/>
            <person name="Silar P."/>
            <person name="Natvig D.O."/>
            <person name="Lalanne C."/>
            <person name="Gautier V."/>
            <person name="Ament-Velasquez S.L."/>
            <person name="Kruys A."/>
            <person name="Hutchinson M.I."/>
            <person name="Powell A.J."/>
            <person name="Barry K."/>
            <person name="Miller A.N."/>
            <person name="Grigoriev I.V."/>
            <person name="Debuchy R."/>
            <person name="Gladieux P."/>
            <person name="Hiltunen Thoren M."/>
            <person name="Johannesson H."/>
        </authorList>
    </citation>
    <scope>NUCLEOTIDE SEQUENCE</scope>
    <source>
        <strain evidence="2">PSN324</strain>
    </source>
</reference>
<evidence type="ECO:0000313" key="2">
    <source>
        <dbReference type="EMBL" id="KAK4465088.1"/>
    </source>
</evidence>
<gene>
    <name evidence="2" type="ORF">QBC42DRAFT_294516</name>
</gene>
<protein>
    <submittedName>
        <fullName evidence="2">Uncharacterized protein</fullName>
    </submittedName>
</protein>
<comment type="caution">
    <text evidence="2">The sequence shown here is derived from an EMBL/GenBank/DDBJ whole genome shotgun (WGS) entry which is preliminary data.</text>
</comment>